<proteinExistence type="predicted"/>
<dbReference type="GO" id="GO:0016620">
    <property type="term" value="F:oxidoreductase activity, acting on the aldehyde or oxo group of donors, NAD or NADP as acceptor"/>
    <property type="evidence" value="ECO:0007669"/>
    <property type="project" value="InterPro"/>
</dbReference>
<dbReference type="AlphaFoldDB" id="A0A6P1ZP22"/>
<name>A0A6P1ZP22_9BACT</name>
<dbReference type="EMBL" id="CP039543">
    <property type="protein sequence ID" value="QJT09837.1"/>
    <property type="molecule type" value="Genomic_DNA"/>
</dbReference>
<gene>
    <name evidence="4" type="ORF">DQK91_05215</name>
    <name evidence="3" type="ORF">E8L03_13220</name>
</gene>
<dbReference type="OrthoDB" id="9815791at2"/>
<dbReference type="CDD" id="cd07122">
    <property type="entry name" value="ALDH_F20_ACDH"/>
    <property type="match status" value="1"/>
</dbReference>
<dbReference type="EMBL" id="QMIF01000002">
    <property type="protein sequence ID" value="TVM36047.1"/>
    <property type="molecule type" value="Genomic_DNA"/>
</dbReference>
<dbReference type="Gene3D" id="3.40.605.10">
    <property type="entry name" value="Aldehyde Dehydrogenase, Chain A, domain 1"/>
    <property type="match status" value="1"/>
</dbReference>
<evidence type="ECO:0000313" key="6">
    <source>
        <dbReference type="Proteomes" id="UP000503251"/>
    </source>
</evidence>
<dbReference type="Proteomes" id="UP000434052">
    <property type="component" value="Unassembled WGS sequence"/>
</dbReference>
<protein>
    <submittedName>
        <fullName evidence="3 4">Aldehyde dehydrogenase</fullName>
    </submittedName>
</protein>
<evidence type="ECO:0000313" key="3">
    <source>
        <dbReference type="EMBL" id="QJT09837.1"/>
    </source>
</evidence>
<dbReference type="RefSeq" id="WP_144234378.1">
    <property type="nucleotide sequence ID" value="NZ_CP039543.1"/>
</dbReference>
<dbReference type="PANTHER" id="PTHR11699">
    <property type="entry name" value="ALDEHYDE DEHYDROGENASE-RELATED"/>
    <property type="match status" value="1"/>
</dbReference>
<organism evidence="4 5">
    <name type="scientific">Oceanidesulfovibrio marinus</name>
    <dbReference type="NCBI Taxonomy" id="370038"/>
    <lineage>
        <taxon>Bacteria</taxon>
        <taxon>Pseudomonadati</taxon>
        <taxon>Thermodesulfobacteriota</taxon>
        <taxon>Desulfovibrionia</taxon>
        <taxon>Desulfovibrionales</taxon>
        <taxon>Desulfovibrionaceae</taxon>
        <taxon>Oceanidesulfovibrio</taxon>
    </lineage>
</organism>
<feature type="domain" description="Aldehyde dehydrogenase" evidence="2">
    <location>
        <begin position="3"/>
        <end position="394"/>
    </location>
</feature>
<dbReference type="SUPFAM" id="SSF53720">
    <property type="entry name" value="ALDH-like"/>
    <property type="match status" value="1"/>
</dbReference>
<evidence type="ECO:0000313" key="4">
    <source>
        <dbReference type="EMBL" id="TVM36047.1"/>
    </source>
</evidence>
<dbReference type="InterPro" id="IPR016161">
    <property type="entry name" value="Ald_DH/histidinol_DH"/>
</dbReference>
<dbReference type="InterPro" id="IPR016163">
    <property type="entry name" value="Ald_DH_C"/>
</dbReference>
<reference evidence="4 5" key="1">
    <citation type="submission" date="2018-06" db="EMBL/GenBank/DDBJ databases">
        <title>Complete genome of Desulfovibrio marinus P48SEP.</title>
        <authorList>
            <person name="Crispim J.S."/>
            <person name="Vidigal P.M.P."/>
            <person name="Silva L.C.F."/>
            <person name="Araujo L.C."/>
            <person name="Laguardia C.N."/>
            <person name="Dias R.S."/>
            <person name="Sousa M.P."/>
            <person name="Paula S.O."/>
            <person name="Silva C."/>
        </authorList>
    </citation>
    <scope>NUCLEOTIDE SEQUENCE [LARGE SCALE GENOMIC DNA]</scope>
    <source>
        <strain evidence="4 5">P48SEP</strain>
    </source>
</reference>
<dbReference type="InterPro" id="IPR015590">
    <property type="entry name" value="Aldehyde_DH_dom"/>
</dbReference>
<sequence>MSRVDELIQAGRKAQQQVAGYTQKQIDDVCLAVGWALYNDDNVHALAKLAVEETGYGNYESKVTKHKRKVGGAVEDIIGKTSVGLIERNEETGISKYAKPVGLVCAILPATNPTATAGTKAVAILKGRNAVIFRPSSRARKASSMAVEYMREALRRIGAPADLVQIYSDADIPTTGELMQKCDLVVATGGGPMVRAAYSSGTPSYGVGVGNAVCIIADDADVKEAVAMIASSKTFDYATSCSSENSIIVQRGILDEVLDEIRANKGYICSPEEKAKLRKWMWQVNDKGKLKINGKVVAQSATRIAADAGIKVPADTSMLVVMGDEPAVEDKFADEKLSPVLTVFTYDGFDEALAKIASITDRYGRGHSMGIHTYRTDYIERMGQTMLTSRITVRQPMAAANGGHAMNYMPPTATLGCGTWGKNSTTENIHYKHFLNVTWVNEPRPAREFSEDAIWGDFFERIGHSVREGDSYETV</sequence>
<dbReference type="Proteomes" id="UP000503251">
    <property type="component" value="Chromosome"/>
</dbReference>
<reference evidence="3 6" key="2">
    <citation type="submission" date="2019-04" db="EMBL/GenBank/DDBJ databases">
        <title>Isolation and culture of sulfate reducing bacteria from the cold seep of the South China Sea.</title>
        <authorList>
            <person name="Sun C."/>
            <person name="Liu R."/>
        </authorList>
    </citation>
    <scope>NUCLEOTIDE SEQUENCE [LARGE SCALE GENOMIC DNA]</scope>
    <source>
        <strain evidence="3 6">CS1</strain>
    </source>
</reference>
<evidence type="ECO:0000313" key="5">
    <source>
        <dbReference type="Proteomes" id="UP000434052"/>
    </source>
</evidence>
<evidence type="ECO:0000259" key="2">
    <source>
        <dbReference type="Pfam" id="PF00171"/>
    </source>
</evidence>
<dbReference type="Gene3D" id="3.40.309.10">
    <property type="entry name" value="Aldehyde Dehydrogenase, Chain A, domain 2"/>
    <property type="match status" value="1"/>
</dbReference>
<accession>A0A6P1ZP22</accession>
<evidence type="ECO:0000256" key="1">
    <source>
        <dbReference type="ARBA" id="ARBA00023002"/>
    </source>
</evidence>
<dbReference type="InterPro" id="IPR016162">
    <property type="entry name" value="Ald_DH_N"/>
</dbReference>
<keyword evidence="1" id="KW-0560">Oxidoreductase</keyword>
<keyword evidence="6" id="KW-1185">Reference proteome</keyword>
<dbReference type="Pfam" id="PF00171">
    <property type="entry name" value="Aldedh"/>
    <property type="match status" value="1"/>
</dbReference>